<protein>
    <submittedName>
        <fullName evidence="2">Uncharacterized protein</fullName>
    </submittedName>
</protein>
<organism evidence="1 2">
    <name type="scientific">Heterorhabditis bacteriophora</name>
    <name type="common">Entomopathogenic nematode worm</name>
    <dbReference type="NCBI Taxonomy" id="37862"/>
    <lineage>
        <taxon>Eukaryota</taxon>
        <taxon>Metazoa</taxon>
        <taxon>Ecdysozoa</taxon>
        <taxon>Nematoda</taxon>
        <taxon>Chromadorea</taxon>
        <taxon>Rhabditida</taxon>
        <taxon>Rhabditina</taxon>
        <taxon>Rhabditomorpha</taxon>
        <taxon>Strongyloidea</taxon>
        <taxon>Heterorhabditidae</taxon>
        <taxon>Heterorhabditis</taxon>
    </lineage>
</organism>
<sequence length="192" mass="22161">MVVVRGNCIHFNIDQIFYEVVLTSIINSNTSNAIAQELIEIDQIDKLINLRGLRIIPLRDNQEELAPACQRLSRIGPSFGLEAGPLVEKFTGLLYITNFQFFDMSDNNNLVKSAYIRKVTLIQDQFVKALQIHLIQNESGARLSDILTCNIFVSLLDILLTFEFLHAFPSYDYFNILLQKTLYIYIYIYKTR</sequence>
<name>A0A1I7WZT2_HETBA</name>
<dbReference type="AlphaFoldDB" id="A0A1I7WZT2"/>
<proteinExistence type="predicted"/>
<accession>A0A1I7WZT2</accession>
<dbReference type="Proteomes" id="UP000095283">
    <property type="component" value="Unplaced"/>
</dbReference>
<evidence type="ECO:0000313" key="1">
    <source>
        <dbReference type="Proteomes" id="UP000095283"/>
    </source>
</evidence>
<dbReference type="WBParaSite" id="Hba_10693">
    <property type="protein sequence ID" value="Hba_10693"/>
    <property type="gene ID" value="Hba_10693"/>
</dbReference>
<reference evidence="2" key="1">
    <citation type="submission" date="2016-11" db="UniProtKB">
        <authorList>
            <consortium name="WormBaseParasite"/>
        </authorList>
    </citation>
    <scope>IDENTIFICATION</scope>
</reference>
<evidence type="ECO:0000313" key="2">
    <source>
        <dbReference type="WBParaSite" id="Hba_10693"/>
    </source>
</evidence>
<keyword evidence="1" id="KW-1185">Reference proteome</keyword>